<evidence type="ECO:0000256" key="3">
    <source>
        <dbReference type="ARBA" id="ARBA00022833"/>
    </source>
</evidence>
<organism evidence="6 7">
    <name type="scientific">Sulfolobus tengchongensis</name>
    <dbReference type="NCBI Taxonomy" id="207809"/>
    <lineage>
        <taxon>Archaea</taxon>
        <taxon>Thermoproteota</taxon>
        <taxon>Thermoprotei</taxon>
        <taxon>Sulfolobales</taxon>
        <taxon>Sulfolobaceae</taxon>
        <taxon>Sulfolobus</taxon>
    </lineage>
</organism>
<evidence type="ECO:0000313" key="7">
    <source>
        <dbReference type="Proteomes" id="UP001432202"/>
    </source>
</evidence>
<name>A0AAX4L204_9CREN</name>
<dbReference type="NCBIfam" id="NF047723">
    <property type="entry name" value="TransFacS4"/>
    <property type="match status" value="1"/>
</dbReference>
<protein>
    <submittedName>
        <fullName evidence="6">DNA-directed RNA polymerase subunit M</fullName>
    </submittedName>
</protein>
<dbReference type="Proteomes" id="UP001432202">
    <property type="component" value="Chromosome"/>
</dbReference>
<evidence type="ECO:0000256" key="2">
    <source>
        <dbReference type="ARBA" id="ARBA00022723"/>
    </source>
</evidence>
<evidence type="ECO:0000256" key="4">
    <source>
        <dbReference type="ARBA" id="ARBA00023163"/>
    </source>
</evidence>
<gene>
    <name evidence="6" type="ORF">V6M85_01850</name>
</gene>
<keyword evidence="3" id="KW-0862">Zinc</keyword>
<dbReference type="AlphaFoldDB" id="A0AAX4L204"/>
<evidence type="ECO:0000259" key="5">
    <source>
        <dbReference type="SMART" id="SM00661"/>
    </source>
</evidence>
<evidence type="ECO:0000313" key="6">
    <source>
        <dbReference type="EMBL" id="WWQ60847.1"/>
    </source>
</evidence>
<keyword evidence="7" id="KW-1185">Reference proteome</keyword>
<feature type="domain" description="DNA-directed RNA polymerase II subunit RPB9-like zinc ribbon" evidence="5">
    <location>
        <begin position="2"/>
        <end position="49"/>
    </location>
</feature>
<keyword evidence="4" id="KW-0804">Transcription</keyword>
<dbReference type="InterPro" id="IPR001529">
    <property type="entry name" value="Zn_ribbon_RPB9"/>
</dbReference>
<dbReference type="Pfam" id="PF02150">
    <property type="entry name" value="Zn_ribbon_RPB9"/>
    <property type="match status" value="1"/>
</dbReference>
<keyword evidence="2" id="KW-0479">Metal-binding</keyword>
<dbReference type="PROSITE" id="PS01030">
    <property type="entry name" value="RNA_POL_M_15KD"/>
    <property type="match status" value="1"/>
</dbReference>
<dbReference type="SMART" id="SM00661">
    <property type="entry name" value="RPOL9"/>
    <property type="match status" value="1"/>
</dbReference>
<dbReference type="InterPro" id="IPR019761">
    <property type="entry name" value="DNA-dir_RNA_pol-M_15_CS"/>
</dbReference>
<evidence type="ECO:0000256" key="1">
    <source>
        <dbReference type="ARBA" id="ARBA00008925"/>
    </source>
</evidence>
<dbReference type="GO" id="GO:0000428">
    <property type="term" value="C:DNA-directed RNA polymerase complex"/>
    <property type="evidence" value="ECO:0007669"/>
    <property type="project" value="UniProtKB-KW"/>
</dbReference>
<reference evidence="6 7" key="1">
    <citation type="submission" date="2024-02" db="EMBL/GenBank/DDBJ databases">
        <title>STSV induces naive adaptation in Sulfolobus.</title>
        <authorList>
            <person name="Xiang X."/>
            <person name="Song M."/>
        </authorList>
    </citation>
    <scope>NUCLEOTIDE SEQUENCE [LARGE SCALE GENOMIC DNA]</scope>
    <source>
        <strain evidence="6 7">RT2</strain>
    </source>
</reference>
<comment type="similarity">
    <text evidence="1">Belongs to the archaeal RpoM/eukaryotic RPA12/RPB9/RPC11 RNA polymerase family.</text>
</comment>
<sequence>MRFCPKCGSLMRVKGSKMVCLKCGYTDSEVERVVLKESISHHNDKTIVADGEIIEGRVAVALCPRCGSTRAILLNKKKKLYKCFTCNLIYTID</sequence>
<accession>A0AAX4L204</accession>
<dbReference type="GO" id="GO:0046872">
    <property type="term" value="F:metal ion binding"/>
    <property type="evidence" value="ECO:0007669"/>
    <property type="project" value="UniProtKB-KW"/>
</dbReference>
<keyword evidence="6" id="KW-0240">DNA-directed RNA polymerase</keyword>
<dbReference type="GeneID" id="89335473"/>
<dbReference type="RefSeq" id="WP_338602264.1">
    <property type="nucleotide sequence ID" value="NZ_CP146016.1"/>
</dbReference>
<dbReference type="Gene3D" id="2.20.70.10">
    <property type="match status" value="1"/>
</dbReference>
<dbReference type="EMBL" id="CP146016">
    <property type="protein sequence ID" value="WWQ60847.1"/>
    <property type="molecule type" value="Genomic_DNA"/>
</dbReference>
<dbReference type="GO" id="GO:0006351">
    <property type="term" value="P:DNA-templated transcription"/>
    <property type="evidence" value="ECO:0007669"/>
    <property type="project" value="InterPro"/>
</dbReference>
<proteinExistence type="inferred from homology"/>